<reference evidence="13 14" key="1">
    <citation type="journal article" date="2015" name="Int. J. Syst. Evol. Microbiol.">
        <title>Mariniphaga sediminis sp. nov., isolated from coastal sediment.</title>
        <authorList>
            <person name="Wang F.Q."/>
            <person name="Shen Q.Y."/>
            <person name="Chen G.J."/>
            <person name="Du Z.J."/>
        </authorList>
    </citation>
    <scope>NUCLEOTIDE SEQUENCE [LARGE SCALE GENOMIC DNA]</scope>
    <source>
        <strain evidence="13 14">SY21</strain>
    </source>
</reference>
<dbReference type="PANTHER" id="PTHR11956">
    <property type="entry name" value="ARGINYL-TRNA SYNTHETASE"/>
    <property type="match status" value="1"/>
</dbReference>
<dbReference type="InterPro" id="IPR014729">
    <property type="entry name" value="Rossmann-like_a/b/a_fold"/>
</dbReference>
<dbReference type="SMART" id="SM00836">
    <property type="entry name" value="DALR_1"/>
    <property type="match status" value="1"/>
</dbReference>
<dbReference type="EC" id="6.1.1.19" evidence="9"/>
<evidence type="ECO:0000259" key="12">
    <source>
        <dbReference type="SMART" id="SM01016"/>
    </source>
</evidence>
<evidence type="ECO:0000256" key="10">
    <source>
        <dbReference type="RuleBase" id="RU363038"/>
    </source>
</evidence>
<evidence type="ECO:0000256" key="4">
    <source>
        <dbReference type="ARBA" id="ARBA00022741"/>
    </source>
</evidence>
<evidence type="ECO:0000256" key="6">
    <source>
        <dbReference type="ARBA" id="ARBA00022917"/>
    </source>
</evidence>
<dbReference type="PRINTS" id="PR01038">
    <property type="entry name" value="TRNASYNTHARG"/>
</dbReference>
<dbReference type="GO" id="GO:0006420">
    <property type="term" value="P:arginyl-tRNA aminoacylation"/>
    <property type="evidence" value="ECO:0007669"/>
    <property type="project" value="UniProtKB-UniRule"/>
</dbReference>
<name>A0A399CT74_9BACT</name>
<dbReference type="EMBL" id="QWET01000028">
    <property type="protein sequence ID" value="RIH63009.1"/>
    <property type="molecule type" value="Genomic_DNA"/>
</dbReference>
<dbReference type="GO" id="GO:0005524">
    <property type="term" value="F:ATP binding"/>
    <property type="evidence" value="ECO:0007669"/>
    <property type="project" value="UniProtKB-UniRule"/>
</dbReference>
<dbReference type="InterPro" id="IPR001412">
    <property type="entry name" value="aa-tRNA-synth_I_CS"/>
</dbReference>
<evidence type="ECO:0000256" key="5">
    <source>
        <dbReference type="ARBA" id="ARBA00022840"/>
    </source>
</evidence>
<feature type="domain" description="Arginyl tRNA synthetase N-terminal" evidence="12">
    <location>
        <begin position="5"/>
        <end position="88"/>
    </location>
</feature>
<dbReference type="HAMAP" id="MF_00123">
    <property type="entry name" value="Arg_tRNA_synth"/>
    <property type="match status" value="1"/>
</dbReference>
<dbReference type="InterPro" id="IPR001278">
    <property type="entry name" value="Arg-tRNA-ligase"/>
</dbReference>
<evidence type="ECO:0000259" key="11">
    <source>
        <dbReference type="SMART" id="SM00836"/>
    </source>
</evidence>
<dbReference type="Gene3D" id="3.40.50.620">
    <property type="entry name" value="HUPs"/>
    <property type="match status" value="1"/>
</dbReference>
<dbReference type="FunFam" id="3.40.50.620:FF:000125">
    <property type="entry name" value="Arginine--tRNA ligase"/>
    <property type="match status" value="1"/>
</dbReference>
<evidence type="ECO:0000256" key="1">
    <source>
        <dbReference type="ARBA" id="ARBA00005594"/>
    </source>
</evidence>
<dbReference type="SUPFAM" id="SSF55190">
    <property type="entry name" value="Arginyl-tRNA synthetase (ArgRS), N-terminal 'additional' domain"/>
    <property type="match status" value="1"/>
</dbReference>
<sequence length="598" mass="68296">MKIEQIIHSTVAKALEELYRFEASDGQIQLQATRKDFEGDITLVVFPFLKHSKKRPEDTASEIGEYLQSHIDEVLRFNVVKGFLNLEISSRYWTGELKEAWSNESYGFQKASEKAELAMVEYSSPNTNKPLHLGHIRNNLLGFSISEILKVNGYQVVKTNIVNDRGIHICKSMLAWQKWGNGKTPENTGKKGDHLVGELYVAFDKHYKQEISELEAKGLSKKEAEEQAPSIQEARELLRRWEAGDSEVVELWKTMNSWVYEGFDTTYKRLGVDFDKIYYESETYLVGKEEVLRGLKEGIFYRKEDGSVWADLTGDGLDNKLLLRSDGTSVYMTQDIGTAKMRFNDFSINKMIYVVGNEQNYHFQVLAILLDKLGYDWGKGLHHFSYGMVELPSGKMKSREGTVVDADDLMEGMVQVAREMAQELGKLDSLTPEEAERTYEIIALGALKYFILKVDPKKNMLFNPEESIDFNGNTGPFIQYTYARIQSVLRKAAERELFVNESIDDFSGEVSLKEKELMKKVALFPDAVKEAGSGYSPAILANYCFELAKEFNQFYHDHSILGEKDMQKRDFRLLLSASVGKIIKRGLKLLGIEVPERM</sequence>
<dbReference type="SUPFAM" id="SSF52374">
    <property type="entry name" value="Nucleotidylyl transferase"/>
    <property type="match status" value="1"/>
</dbReference>
<evidence type="ECO:0000256" key="9">
    <source>
        <dbReference type="HAMAP-Rule" id="MF_00123"/>
    </source>
</evidence>
<dbReference type="FunFam" id="1.10.730.10:FF:000006">
    <property type="entry name" value="Arginyl-tRNA synthetase 2, mitochondrial"/>
    <property type="match status" value="1"/>
</dbReference>
<dbReference type="AlphaFoldDB" id="A0A399CT74"/>
<keyword evidence="7 9" id="KW-0030">Aminoacyl-tRNA synthetase</keyword>
<dbReference type="SUPFAM" id="SSF47323">
    <property type="entry name" value="Anticodon-binding domain of a subclass of class I aminoacyl-tRNA synthetases"/>
    <property type="match status" value="1"/>
</dbReference>
<protein>
    <recommendedName>
        <fullName evidence="9">Arginine--tRNA ligase</fullName>
        <ecNumber evidence="9">6.1.1.19</ecNumber>
    </recommendedName>
    <alternativeName>
        <fullName evidence="9">Arginyl-tRNA synthetase</fullName>
        <shortName evidence="9">ArgRS</shortName>
    </alternativeName>
</protein>
<dbReference type="GO" id="GO:0004814">
    <property type="term" value="F:arginine-tRNA ligase activity"/>
    <property type="evidence" value="ECO:0007669"/>
    <property type="project" value="UniProtKB-UniRule"/>
</dbReference>
<keyword evidence="6 9" id="KW-0648">Protein biosynthesis</keyword>
<dbReference type="SMART" id="SM01016">
    <property type="entry name" value="Arg_tRNA_synt_N"/>
    <property type="match status" value="1"/>
</dbReference>
<evidence type="ECO:0000256" key="7">
    <source>
        <dbReference type="ARBA" id="ARBA00023146"/>
    </source>
</evidence>
<dbReference type="Gene3D" id="3.30.1360.70">
    <property type="entry name" value="Arginyl tRNA synthetase N-terminal domain"/>
    <property type="match status" value="1"/>
</dbReference>
<organism evidence="13 14">
    <name type="scientific">Mariniphaga sediminis</name>
    <dbReference type="NCBI Taxonomy" id="1628158"/>
    <lineage>
        <taxon>Bacteria</taxon>
        <taxon>Pseudomonadati</taxon>
        <taxon>Bacteroidota</taxon>
        <taxon>Bacteroidia</taxon>
        <taxon>Marinilabiliales</taxon>
        <taxon>Prolixibacteraceae</taxon>
        <taxon>Mariniphaga</taxon>
    </lineage>
</organism>
<evidence type="ECO:0000256" key="8">
    <source>
        <dbReference type="ARBA" id="ARBA00049339"/>
    </source>
</evidence>
<dbReference type="InterPro" id="IPR035684">
    <property type="entry name" value="ArgRS_core"/>
</dbReference>
<dbReference type="Pfam" id="PF03485">
    <property type="entry name" value="Arg_tRNA_synt_N"/>
    <property type="match status" value="1"/>
</dbReference>
<dbReference type="Pfam" id="PF05746">
    <property type="entry name" value="DALR_1"/>
    <property type="match status" value="1"/>
</dbReference>
<dbReference type="Gene3D" id="1.10.730.10">
    <property type="entry name" value="Isoleucyl-tRNA Synthetase, Domain 1"/>
    <property type="match status" value="1"/>
</dbReference>
<keyword evidence="3 9" id="KW-0436">Ligase</keyword>
<dbReference type="InterPro" id="IPR009080">
    <property type="entry name" value="tRNAsynth_Ia_anticodon-bd"/>
</dbReference>
<comment type="catalytic activity">
    <reaction evidence="8 9">
        <text>tRNA(Arg) + L-arginine + ATP = L-arginyl-tRNA(Arg) + AMP + diphosphate</text>
        <dbReference type="Rhea" id="RHEA:20301"/>
        <dbReference type="Rhea" id="RHEA-COMP:9658"/>
        <dbReference type="Rhea" id="RHEA-COMP:9673"/>
        <dbReference type="ChEBI" id="CHEBI:30616"/>
        <dbReference type="ChEBI" id="CHEBI:32682"/>
        <dbReference type="ChEBI" id="CHEBI:33019"/>
        <dbReference type="ChEBI" id="CHEBI:78442"/>
        <dbReference type="ChEBI" id="CHEBI:78513"/>
        <dbReference type="ChEBI" id="CHEBI:456215"/>
        <dbReference type="EC" id="6.1.1.19"/>
    </reaction>
</comment>
<comment type="subcellular location">
    <subcellularLocation>
        <location evidence="9">Cytoplasm</location>
    </subcellularLocation>
</comment>
<dbReference type="InterPro" id="IPR036695">
    <property type="entry name" value="Arg-tRNA-synth_N_sf"/>
</dbReference>
<feature type="short sequence motif" description="'HIGH' region" evidence="9">
    <location>
        <begin position="125"/>
        <end position="135"/>
    </location>
</feature>
<keyword evidence="14" id="KW-1185">Reference proteome</keyword>
<gene>
    <name evidence="9" type="primary">argS</name>
    <name evidence="13" type="ORF">D1164_21910</name>
</gene>
<evidence type="ECO:0000256" key="3">
    <source>
        <dbReference type="ARBA" id="ARBA00022598"/>
    </source>
</evidence>
<evidence type="ECO:0000313" key="13">
    <source>
        <dbReference type="EMBL" id="RIH63009.1"/>
    </source>
</evidence>
<keyword evidence="4 9" id="KW-0547">Nucleotide-binding</keyword>
<evidence type="ECO:0000256" key="2">
    <source>
        <dbReference type="ARBA" id="ARBA00022490"/>
    </source>
</evidence>
<comment type="similarity">
    <text evidence="1 9 10">Belongs to the class-I aminoacyl-tRNA synthetase family.</text>
</comment>
<dbReference type="PANTHER" id="PTHR11956:SF5">
    <property type="entry name" value="ARGININE--TRNA LIGASE, CYTOPLASMIC"/>
    <property type="match status" value="1"/>
</dbReference>
<comment type="caution">
    <text evidence="13">The sequence shown here is derived from an EMBL/GenBank/DDBJ whole genome shotgun (WGS) entry which is preliminary data.</text>
</comment>
<dbReference type="Proteomes" id="UP000266441">
    <property type="component" value="Unassembled WGS sequence"/>
</dbReference>
<dbReference type="InterPro" id="IPR005148">
    <property type="entry name" value="Arg-tRNA-synth_N"/>
</dbReference>
<evidence type="ECO:0000313" key="14">
    <source>
        <dbReference type="Proteomes" id="UP000266441"/>
    </source>
</evidence>
<dbReference type="RefSeq" id="WP_119352046.1">
    <property type="nucleotide sequence ID" value="NZ_QWET01000028.1"/>
</dbReference>
<feature type="domain" description="DALR anticodon binding" evidence="11">
    <location>
        <begin position="478"/>
        <end position="598"/>
    </location>
</feature>
<proteinExistence type="inferred from homology"/>
<dbReference type="PROSITE" id="PS00178">
    <property type="entry name" value="AA_TRNA_LIGASE_I"/>
    <property type="match status" value="1"/>
</dbReference>
<dbReference type="Pfam" id="PF00750">
    <property type="entry name" value="tRNA-synt_1d"/>
    <property type="match status" value="1"/>
</dbReference>
<keyword evidence="2 9" id="KW-0963">Cytoplasm</keyword>
<keyword evidence="5 9" id="KW-0067">ATP-binding</keyword>
<dbReference type="GO" id="GO:0005737">
    <property type="term" value="C:cytoplasm"/>
    <property type="evidence" value="ECO:0007669"/>
    <property type="project" value="UniProtKB-SubCell"/>
</dbReference>
<comment type="subunit">
    <text evidence="9">Monomer.</text>
</comment>
<accession>A0A399CT74</accession>
<dbReference type="OrthoDB" id="9805987at2"/>
<dbReference type="InterPro" id="IPR008909">
    <property type="entry name" value="DALR_anticod-bd"/>
</dbReference>
<dbReference type="NCBIfam" id="TIGR00456">
    <property type="entry name" value="argS"/>
    <property type="match status" value="1"/>
</dbReference>